<dbReference type="PROSITE" id="PS51012">
    <property type="entry name" value="ABC_TM2"/>
    <property type="match status" value="1"/>
</dbReference>
<evidence type="ECO:0000313" key="8">
    <source>
        <dbReference type="Proteomes" id="UP000199411"/>
    </source>
</evidence>
<protein>
    <recommendedName>
        <fullName evidence="5">Transport permease protein</fullName>
    </recommendedName>
</protein>
<name>A0A1G6R7P6_9BACT</name>
<keyword evidence="2 5" id="KW-0812">Transmembrane</keyword>
<dbReference type="InterPro" id="IPR013525">
    <property type="entry name" value="ABC2_TM"/>
</dbReference>
<feature type="transmembrane region" description="Helical" evidence="5">
    <location>
        <begin position="57"/>
        <end position="80"/>
    </location>
</feature>
<keyword evidence="3 5" id="KW-1133">Transmembrane helix</keyword>
<gene>
    <name evidence="7" type="ORF">SAMN05660835_01743</name>
</gene>
<comment type="similarity">
    <text evidence="5">Belongs to the ABC-2 integral membrane protein family.</text>
</comment>
<keyword evidence="8" id="KW-1185">Reference proteome</keyword>
<keyword evidence="5" id="KW-1003">Cell membrane</keyword>
<evidence type="ECO:0000256" key="1">
    <source>
        <dbReference type="ARBA" id="ARBA00004141"/>
    </source>
</evidence>
<dbReference type="GO" id="GO:0005886">
    <property type="term" value="C:plasma membrane"/>
    <property type="evidence" value="ECO:0007669"/>
    <property type="project" value="UniProtKB-SubCell"/>
</dbReference>
<dbReference type="InterPro" id="IPR047817">
    <property type="entry name" value="ABC2_TM_bact-type"/>
</dbReference>
<feature type="domain" description="ABC transmembrane type-2" evidence="6">
    <location>
        <begin position="1"/>
        <end position="83"/>
    </location>
</feature>
<dbReference type="Pfam" id="PF01061">
    <property type="entry name" value="ABC2_membrane"/>
    <property type="match status" value="1"/>
</dbReference>
<dbReference type="GO" id="GO:0140359">
    <property type="term" value="F:ABC-type transporter activity"/>
    <property type="evidence" value="ECO:0007669"/>
    <property type="project" value="InterPro"/>
</dbReference>
<sequence>MKSGGFSYIVPMVLLSGFATPIENIPSTMRWVAYINPLQYMVTISRAIFLENPSLKIVFVTIWPLLPISFFTMAMAVVLFKKKTG</sequence>
<dbReference type="RefSeq" id="WP_092129674.1">
    <property type="nucleotide sequence ID" value="NZ_FMYU01000015.1"/>
</dbReference>
<dbReference type="AlphaFoldDB" id="A0A1G6R7P6"/>
<accession>A0A1G6R7P6</accession>
<evidence type="ECO:0000313" key="7">
    <source>
        <dbReference type="EMBL" id="SDD00538.1"/>
    </source>
</evidence>
<evidence type="ECO:0000256" key="4">
    <source>
        <dbReference type="ARBA" id="ARBA00023136"/>
    </source>
</evidence>
<evidence type="ECO:0000256" key="5">
    <source>
        <dbReference type="RuleBase" id="RU361157"/>
    </source>
</evidence>
<reference evidence="8" key="1">
    <citation type="submission" date="2016-10" db="EMBL/GenBank/DDBJ databases">
        <authorList>
            <person name="Varghese N."/>
            <person name="Submissions S."/>
        </authorList>
    </citation>
    <scope>NUCLEOTIDE SEQUENCE [LARGE SCALE GENOMIC DNA]</scope>
    <source>
        <strain evidence="8">DSM 8415</strain>
    </source>
</reference>
<evidence type="ECO:0000256" key="3">
    <source>
        <dbReference type="ARBA" id="ARBA00022989"/>
    </source>
</evidence>
<comment type="subcellular location">
    <subcellularLocation>
        <location evidence="5">Cell membrane</location>
        <topology evidence="5">Multi-pass membrane protein</topology>
    </subcellularLocation>
    <subcellularLocation>
        <location evidence="1">Membrane</location>
        <topology evidence="1">Multi-pass membrane protein</topology>
    </subcellularLocation>
</comment>
<proteinExistence type="inferred from homology"/>
<dbReference type="OrthoDB" id="9808686at2"/>
<organism evidence="7 8">
    <name type="scientific">Desulfurella multipotens</name>
    <dbReference type="NCBI Taxonomy" id="79269"/>
    <lineage>
        <taxon>Bacteria</taxon>
        <taxon>Pseudomonadati</taxon>
        <taxon>Campylobacterota</taxon>
        <taxon>Desulfurellia</taxon>
        <taxon>Desulfurellales</taxon>
        <taxon>Desulfurellaceae</taxon>
        <taxon>Desulfurella</taxon>
    </lineage>
</organism>
<dbReference type="Proteomes" id="UP000199411">
    <property type="component" value="Unassembled WGS sequence"/>
</dbReference>
<comment type="caution">
    <text evidence="5">Lacks conserved residue(s) required for the propagation of feature annotation.</text>
</comment>
<evidence type="ECO:0000259" key="6">
    <source>
        <dbReference type="PROSITE" id="PS51012"/>
    </source>
</evidence>
<keyword evidence="5" id="KW-0813">Transport</keyword>
<evidence type="ECO:0000256" key="2">
    <source>
        <dbReference type="ARBA" id="ARBA00022692"/>
    </source>
</evidence>
<keyword evidence="4 5" id="KW-0472">Membrane</keyword>
<dbReference type="EMBL" id="FMYU01000015">
    <property type="protein sequence ID" value="SDD00538.1"/>
    <property type="molecule type" value="Genomic_DNA"/>
</dbReference>